<dbReference type="PIRSF" id="PIRSF012702">
    <property type="entry name" value="UCP012702"/>
    <property type="match status" value="1"/>
</dbReference>
<evidence type="ECO:0000259" key="3">
    <source>
        <dbReference type="Pfam" id="PF07364"/>
    </source>
</evidence>
<keyword evidence="5" id="KW-1185">Reference proteome</keyword>
<dbReference type="InterPro" id="IPR009197">
    <property type="entry name" value="MlrC"/>
</dbReference>
<accession>A0ABU6JUZ6</accession>
<sequence>MRIVYGGFEHETNTFAPSPADWRMFEQGGGWPGLTQGDAVWPAIRGKNIPAAGFVAQALAHGDEAIPTVWAAASPSGPVTRDAFEGISDLILAGIRSALPVDAVYLDLHGAMVAEHLDDGEGELLRRVRALVGPDVPVVASLDLHANVTQAMLDNADYLAAFRTYPHVDMADTGVRAWDLLMRHLATGGKPAKAVRRIPFLIPISWQCTDIAPARELYQQLAALETAQTHLSFAMGFPAADFAECTPAIWAYAPDRAQAERLADTLFQAVCAAESRFTDKTYTPDEAVRYAMSQAAQGARPIVIADAQDNPGAGSNSDTTGMLRALVRNKANHAAIGLMVDPAAMKDIEAAGAGHSVTLTLGGHSGLKDDEPFTADFFIERIMSGRFKATGPYFGGFDMDLGPSACLKIDNVRVVVASHKAQLADQAMFRFAGIETTEQDILVVKSAVHFRADFSTIAAQIIVAAAPGFMPVDLTTLPWRHLPDGLRLMPMGLPFNTGKSHQPG</sequence>
<dbReference type="Pfam" id="PF07364">
    <property type="entry name" value="DUF1485"/>
    <property type="match status" value="1"/>
</dbReference>
<comment type="caution">
    <text evidence="4">The sequence shown here is derived from an EMBL/GenBank/DDBJ whole genome shotgun (WGS) entry which is preliminary data.</text>
</comment>
<dbReference type="Pfam" id="PF07171">
    <property type="entry name" value="MlrC_C"/>
    <property type="match status" value="1"/>
</dbReference>
<evidence type="ECO:0000256" key="1">
    <source>
        <dbReference type="PIRNR" id="PIRNR012702"/>
    </source>
</evidence>
<feature type="domain" description="Microcystin LR degradation protein MlrC C-terminal" evidence="2">
    <location>
        <begin position="304"/>
        <end position="481"/>
    </location>
</feature>
<name>A0ABU6JUZ6_9GAMM</name>
<organism evidence="4 5">
    <name type="scientific">Brenneria populi</name>
    <dbReference type="NCBI Taxonomy" id="1505588"/>
    <lineage>
        <taxon>Bacteria</taxon>
        <taxon>Pseudomonadati</taxon>
        <taxon>Pseudomonadota</taxon>
        <taxon>Gammaproteobacteria</taxon>
        <taxon>Enterobacterales</taxon>
        <taxon>Pectobacteriaceae</taxon>
        <taxon>Brenneria</taxon>
    </lineage>
</organism>
<keyword evidence="1" id="KW-0645">Protease</keyword>
<proteinExistence type="inferred from homology"/>
<reference evidence="4 5" key="1">
    <citation type="journal article" date="2017" name="Int. J. Syst. Evol. Microbiol.">
        <title>Brenneria populi subsp. brevivirga subsp. nov. isolated from symptomatic bark of Populus x euramericana canker, and description of Brenneria populi subsp. populi subsp. nov.</title>
        <authorList>
            <person name="Zheng M.H."/>
            <person name="Piao C.G."/>
            <person name="Xue H."/>
            <person name="Guo M.W."/>
            <person name="Li Y."/>
        </authorList>
    </citation>
    <scope>NUCLEOTIDE SEQUENCE [LARGE SCALE GENOMIC DNA]</scope>
    <source>
        <strain evidence="4 5">D9-5</strain>
    </source>
</reference>
<dbReference type="RefSeq" id="WP_327619391.1">
    <property type="nucleotide sequence ID" value="NZ_JAYWTM010000024.1"/>
</dbReference>
<feature type="domain" description="Microcystin LR degradation protein MlrC N-terminal" evidence="3">
    <location>
        <begin position="2"/>
        <end position="292"/>
    </location>
</feature>
<evidence type="ECO:0000259" key="2">
    <source>
        <dbReference type="Pfam" id="PF07171"/>
    </source>
</evidence>
<dbReference type="EMBL" id="JAYWTM010000024">
    <property type="protein sequence ID" value="MEC5344603.1"/>
    <property type="molecule type" value="Genomic_DNA"/>
</dbReference>
<dbReference type="InterPro" id="IPR015995">
    <property type="entry name" value="MlrC_N"/>
</dbReference>
<gene>
    <name evidence="4" type="ORF">VSX58_18570</name>
</gene>
<evidence type="ECO:0000313" key="4">
    <source>
        <dbReference type="EMBL" id="MEC5344603.1"/>
    </source>
</evidence>
<keyword evidence="1" id="KW-0479">Metal-binding</keyword>
<dbReference type="InterPro" id="IPR010799">
    <property type="entry name" value="MlrC_C"/>
</dbReference>
<evidence type="ECO:0000313" key="5">
    <source>
        <dbReference type="Proteomes" id="UP001309705"/>
    </source>
</evidence>
<comment type="similarity">
    <text evidence="1">Belongs to the peptidase M81 family.</text>
</comment>
<protein>
    <recommendedName>
        <fullName evidence="1">Microcystinase C</fullName>
        <shortName evidence="1">MlrC</shortName>
    </recommendedName>
</protein>
<comment type="function">
    <text evidence="1">Involved in peptidolytic degradation of cyclic heptapeptide hepatotoxin microcystin (MC).</text>
</comment>
<dbReference type="Proteomes" id="UP001309705">
    <property type="component" value="Unassembled WGS sequence"/>
</dbReference>
<comment type="cofactor">
    <cofactor evidence="1">
        <name>Zn(2+)</name>
        <dbReference type="ChEBI" id="CHEBI:29105"/>
    </cofactor>
    <text evidence="1">Binds 1 zinc ion per subunit.</text>
</comment>
<keyword evidence="1" id="KW-0482">Metalloprotease</keyword>
<keyword evidence="1" id="KW-0378">Hydrolase</keyword>